<dbReference type="InterPro" id="IPR006367">
    <property type="entry name" value="Sirohaem_synthase_N"/>
</dbReference>
<evidence type="ECO:0000313" key="9">
    <source>
        <dbReference type="Proteomes" id="UP000824132"/>
    </source>
</evidence>
<comment type="catalytic activity">
    <reaction evidence="6">
        <text>precorrin-2 + NAD(+) = sirohydrochlorin + NADH + 2 H(+)</text>
        <dbReference type="Rhea" id="RHEA:15613"/>
        <dbReference type="ChEBI" id="CHEBI:15378"/>
        <dbReference type="ChEBI" id="CHEBI:57540"/>
        <dbReference type="ChEBI" id="CHEBI:57945"/>
        <dbReference type="ChEBI" id="CHEBI:58351"/>
        <dbReference type="ChEBI" id="CHEBI:58827"/>
        <dbReference type="EC" id="1.3.1.76"/>
    </reaction>
</comment>
<dbReference type="GO" id="GO:0004325">
    <property type="term" value="F:ferrochelatase activity"/>
    <property type="evidence" value="ECO:0007669"/>
    <property type="project" value="InterPro"/>
</dbReference>
<dbReference type="Pfam" id="PF13241">
    <property type="entry name" value="NAD_binding_7"/>
    <property type="match status" value="1"/>
</dbReference>
<dbReference type="InterPro" id="IPR028161">
    <property type="entry name" value="Met8-like"/>
</dbReference>
<dbReference type="NCBIfam" id="TIGR01470">
    <property type="entry name" value="cysG_Nterm"/>
    <property type="match status" value="1"/>
</dbReference>
<comment type="caution">
    <text evidence="8">The sequence shown here is derived from an EMBL/GenBank/DDBJ whole genome shotgun (WGS) entry which is preliminary data.</text>
</comment>
<keyword evidence="3" id="KW-0560">Oxidoreductase</keyword>
<feature type="domain" description="Siroheme synthase central" evidence="7">
    <location>
        <begin position="112"/>
        <end position="138"/>
    </location>
</feature>
<evidence type="ECO:0000256" key="4">
    <source>
        <dbReference type="ARBA" id="ARBA00023027"/>
    </source>
</evidence>
<dbReference type="InterPro" id="IPR028281">
    <property type="entry name" value="Sirohaem_synthase_central"/>
</dbReference>
<protein>
    <recommendedName>
        <fullName evidence="2">precorrin-2 dehydrogenase</fullName>
        <ecNumber evidence="2">1.3.1.76</ecNumber>
    </recommendedName>
</protein>
<dbReference type="InterPro" id="IPR036291">
    <property type="entry name" value="NAD(P)-bd_dom_sf"/>
</dbReference>
<dbReference type="Pfam" id="PF14824">
    <property type="entry name" value="Sirohm_synth_M"/>
    <property type="match status" value="1"/>
</dbReference>
<sequence length="173" mass="18417">MKCFPFMKDIEGKNCLIVGGGTVALRKAEKLLPFGVNIRVCAKEACPALSRFVCAEEYEAALVRGADLVIAATDDGELNARIARDCREAGVPVNSVDDKNNCDFYFPALIVRGNVTIGISTGGSSPALAAALREYIESVLPENLEEIAREAEKLRGGAGYESCVAAAFGRGER</sequence>
<dbReference type="EC" id="1.3.1.76" evidence="2"/>
<evidence type="ECO:0000256" key="5">
    <source>
        <dbReference type="ARBA" id="ARBA00023244"/>
    </source>
</evidence>
<keyword evidence="4" id="KW-0520">NAD</keyword>
<reference evidence="8" key="2">
    <citation type="submission" date="2021-04" db="EMBL/GenBank/DDBJ databases">
        <authorList>
            <person name="Gilroy R."/>
        </authorList>
    </citation>
    <scope>NUCLEOTIDE SEQUENCE</scope>
    <source>
        <strain evidence="8">CHK187-5294</strain>
    </source>
</reference>
<evidence type="ECO:0000256" key="3">
    <source>
        <dbReference type="ARBA" id="ARBA00023002"/>
    </source>
</evidence>
<comment type="pathway">
    <text evidence="1">Porphyrin-containing compound metabolism; siroheme biosynthesis; sirohydrochlorin from precorrin-2: step 1/1.</text>
</comment>
<dbReference type="SUPFAM" id="SSF51735">
    <property type="entry name" value="NAD(P)-binding Rossmann-fold domains"/>
    <property type="match status" value="1"/>
</dbReference>
<dbReference type="EMBL" id="DXCL01000043">
    <property type="protein sequence ID" value="HIZ04061.1"/>
    <property type="molecule type" value="Genomic_DNA"/>
</dbReference>
<evidence type="ECO:0000313" key="8">
    <source>
        <dbReference type="EMBL" id="HIZ04061.1"/>
    </source>
</evidence>
<dbReference type="AlphaFoldDB" id="A0A9D2D049"/>
<evidence type="ECO:0000256" key="1">
    <source>
        <dbReference type="ARBA" id="ARBA00005010"/>
    </source>
</evidence>
<accession>A0A9D2D049</accession>
<reference evidence="8" key="1">
    <citation type="journal article" date="2021" name="PeerJ">
        <title>Extensive microbial diversity within the chicken gut microbiome revealed by metagenomics and culture.</title>
        <authorList>
            <person name="Gilroy R."/>
            <person name="Ravi A."/>
            <person name="Getino M."/>
            <person name="Pursley I."/>
            <person name="Horton D.L."/>
            <person name="Alikhan N.F."/>
            <person name="Baker D."/>
            <person name="Gharbi K."/>
            <person name="Hall N."/>
            <person name="Watson M."/>
            <person name="Adriaenssens E.M."/>
            <person name="Foster-Nyarko E."/>
            <person name="Jarju S."/>
            <person name="Secka A."/>
            <person name="Antonio M."/>
            <person name="Oren A."/>
            <person name="Chaudhuri R.R."/>
            <person name="La Ragione R."/>
            <person name="Hildebrand F."/>
            <person name="Pallen M.J."/>
        </authorList>
    </citation>
    <scope>NUCLEOTIDE SEQUENCE</scope>
    <source>
        <strain evidence="8">CHK187-5294</strain>
    </source>
</reference>
<dbReference type="Proteomes" id="UP000824132">
    <property type="component" value="Unassembled WGS sequence"/>
</dbReference>
<dbReference type="PANTHER" id="PTHR35330:SF1">
    <property type="entry name" value="SIROHEME BIOSYNTHESIS PROTEIN MET8"/>
    <property type="match status" value="1"/>
</dbReference>
<dbReference type="Gene3D" id="3.30.160.110">
    <property type="entry name" value="Siroheme synthase, domain 2"/>
    <property type="match status" value="1"/>
</dbReference>
<dbReference type="Gene3D" id="3.40.50.720">
    <property type="entry name" value="NAD(P)-binding Rossmann-like Domain"/>
    <property type="match status" value="1"/>
</dbReference>
<evidence type="ECO:0000259" key="7">
    <source>
        <dbReference type="Pfam" id="PF14824"/>
    </source>
</evidence>
<evidence type="ECO:0000256" key="2">
    <source>
        <dbReference type="ARBA" id="ARBA00012400"/>
    </source>
</evidence>
<keyword evidence="5" id="KW-0627">Porphyrin biosynthesis</keyword>
<organism evidence="8 9">
    <name type="scientific">Candidatus Borkfalkia avistercoris</name>
    <dbReference type="NCBI Taxonomy" id="2838504"/>
    <lineage>
        <taxon>Bacteria</taxon>
        <taxon>Bacillati</taxon>
        <taxon>Bacillota</taxon>
        <taxon>Clostridia</taxon>
        <taxon>Christensenellales</taxon>
        <taxon>Christensenellaceae</taxon>
        <taxon>Candidatus Borkfalkia</taxon>
    </lineage>
</organism>
<evidence type="ECO:0000256" key="6">
    <source>
        <dbReference type="ARBA" id="ARBA00047561"/>
    </source>
</evidence>
<proteinExistence type="predicted"/>
<dbReference type="GO" id="GO:0043115">
    <property type="term" value="F:precorrin-2 dehydrogenase activity"/>
    <property type="evidence" value="ECO:0007669"/>
    <property type="project" value="UniProtKB-EC"/>
</dbReference>
<gene>
    <name evidence="8" type="ORF">H9727_07225</name>
</gene>
<dbReference type="PANTHER" id="PTHR35330">
    <property type="entry name" value="SIROHEME BIOSYNTHESIS PROTEIN MET8"/>
    <property type="match status" value="1"/>
</dbReference>
<name>A0A9D2D049_9FIRM</name>
<dbReference type="GO" id="GO:0019354">
    <property type="term" value="P:siroheme biosynthetic process"/>
    <property type="evidence" value="ECO:0007669"/>
    <property type="project" value="InterPro"/>
</dbReference>
<dbReference type="SUPFAM" id="SSF75615">
    <property type="entry name" value="Siroheme synthase middle domains-like"/>
    <property type="match status" value="1"/>
</dbReference>